<dbReference type="EMBL" id="CVRQ01000022">
    <property type="protein sequence ID" value="CRL38654.1"/>
    <property type="molecule type" value="Genomic_DNA"/>
</dbReference>
<dbReference type="AlphaFoldDB" id="A0A0M6WN15"/>
<reference evidence="4" key="2">
    <citation type="submission" date="2015-05" db="EMBL/GenBank/DDBJ databases">
        <authorList>
            <consortium name="Pathogen Informatics"/>
        </authorList>
    </citation>
    <scope>NUCLEOTIDE SEQUENCE [LARGE SCALE GENOMIC DNA]</scope>
    <source>
        <strain evidence="3 5">2789STDY5834884</strain>
        <strain evidence="4">T1-815</strain>
    </source>
</reference>
<accession>A0A0M6WN15</accession>
<dbReference type="Proteomes" id="UP000049472">
    <property type="component" value="Unassembled WGS sequence"/>
</dbReference>
<feature type="region of interest" description="Disordered" evidence="1">
    <location>
        <begin position="89"/>
        <end position="111"/>
    </location>
</feature>
<dbReference type="RefSeq" id="WP_055062002.1">
    <property type="nucleotide sequence ID" value="NZ_AP031452.1"/>
</dbReference>
<dbReference type="Proteomes" id="UP000095602">
    <property type="component" value="Unassembled WGS sequence"/>
</dbReference>
<evidence type="ECO:0000313" key="3">
    <source>
        <dbReference type="EMBL" id="CUP30356.1"/>
    </source>
</evidence>
<name>A0A0M6WN15_9FIRM</name>
<sequence>MVIAEHIASKIFYGLFTGCINTIAGINCIYAGEGCWYFESEDKKYSLVIPNKEIKEVFKLHIQEWFRNKIFSNTDQLQDFWKAFKDGKESSYHKGENNYGKENFSSSGRTE</sequence>
<evidence type="ECO:0000313" key="5">
    <source>
        <dbReference type="Proteomes" id="UP000095602"/>
    </source>
</evidence>
<evidence type="ECO:0000313" key="2">
    <source>
        <dbReference type="EMBL" id="CRL38654.1"/>
    </source>
</evidence>
<dbReference type="EMBL" id="CZAJ01000028">
    <property type="protein sequence ID" value="CUP30356.1"/>
    <property type="molecule type" value="Genomic_DNA"/>
</dbReference>
<protein>
    <submittedName>
        <fullName evidence="2">Uncharacterized protein</fullName>
    </submittedName>
</protein>
<keyword evidence="4" id="KW-1185">Reference proteome</keyword>
<gene>
    <name evidence="3" type="ORF">ERS852497_02490</name>
    <name evidence="2" type="ORF">T1815_18651</name>
</gene>
<evidence type="ECO:0000256" key="1">
    <source>
        <dbReference type="SAM" id="MobiDB-lite"/>
    </source>
</evidence>
<evidence type="ECO:0000313" key="4">
    <source>
        <dbReference type="Proteomes" id="UP000049472"/>
    </source>
</evidence>
<reference evidence="2" key="1">
    <citation type="submission" date="2015-05" db="EMBL/GenBank/DDBJ databases">
        <authorList>
            <person name="Wang D.B."/>
            <person name="Wang M."/>
        </authorList>
    </citation>
    <scope>NUCLEOTIDE SEQUENCE [LARGE SCALE GENOMIC DNA]</scope>
    <source>
        <strain evidence="2">T1-815</strain>
    </source>
</reference>
<proteinExistence type="predicted"/>
<organism evidence="2 4">
    <name type="scientific">Agathobacter rectalis</name>
    <dbReference type="NCBI Taxonomy" id="39491"/>
    <lineage>
        <taxon>Bacteria</taxon>
        <taxon>Bacillati</taxon>
        <taxon>Bacillota</taxon>
        <taxon>Clostridia</taxon>
        <taxon>Lachnospirales</taxon>
        <taxon>Lachnospiraceae</taxon>
        <taxon>Agathobacter</taxon>
    </lineage>
</organism>